<name>A0A6J4VBU5_9BACT</name>
<dbReference type="EMBL" id="CADCWN010000146">
    <property type="protein sequence ID" value="CAA9569844.1"/>
    <property type="molecule type" value="Genomic_DNA"/>
</dbReference>
<proteinExistence type="predicted"/>
<accession>A0A6J4VBU5</accession>
<sequence length="133" mass="15039">MSADFADRCTCVYVLTDEAYRDVVAPYDTRPGPRSPFTDSEVSTLAIAAELLGLDAETRFLAYIRRNHAALFPLLPERSRYNRRRRRLAEATNHIRAAIAARPWRVLEAEGCDRCVVDTVTLPRHFPTSAEGM</sequence>
<protein>
    <submittedName>
        <fullName evidence="1">Uncharacterized protein</fullName>
    </submittedName>
</protein>
<organism evidence="1">
    <name type="scientific">uncultured Thermomicrobiales bacterium</name>
    <dbReference type="NCBI Taxonomy" id="1645740"/>
    <lineage>
        <taxon>Bacteria</taxon>
        <taxon>Pseudomonadati</taxon>
        <taxon>Thermomicrobiota</taxon>
        <taxon>Thermomicrobia</taxon>
        <taxon>Thermomicrobiales</taxon>
        <taxon>environmental samples</taxon>
    </lineage>
</organism>
<reference evidence="1" key="1">
    <citation type="submission" date="2020-02" db="EMBL/GenBank/DDBJ databases">
        <authorList>
            <person name="Meier V. D."/>
        </authorList>
    </citation>
    <scope>NUCLEOTIDE SEQUENCE</scope>
    <source>
        <strain evidence="1">AVDCRST_MAG18</strain>
    </source>
</reference>
<dbReference type="AlphaFoldDB" id="A0A6J4VBU5"/>
<gene>
    <name evidence="1" type="ORF">AVDCRST_MAG18-1852</name>
</gene>
<evidence type="ECO:0000313" key="1">
    <source>
        <dbReference type="EMBL" id="CAA9569844.1"/>
    </source>
</evidence>